<dbReference type="AlphaFoldDB" id="A0A401HAH4"/>
<evidence type="ECO:0000256" key="3">
    <source>
        <dbReference type="ARBA" id="ARBA00022801"/>
    </source>
</evidence>
<dbReference type="InterPro" id="IPR052511">
    <property type="entry name" value="ATP-dep_Helicase"/>
</dbReference>
<dbReference type="Pfam" id="PF00271">
    <property type="entry name" value="Helicase_C"/>
    <property type="match status" value="1"/>
</dbReference>
<feature type="domain" description="Helicase C-terminal" evidence="11">
    <location>
        <begin position="281"/>
        <end position="438"/>
    </location>
</feature>
<dbReference type="InterPro" id="IPR045628">
    <property type="entry name" value="Lhr_WH_dom"/>
</dbReference>
<keyword evidence="8" id="KW-0413">Isomerase</keyword>
<comment type="caution">
    <text evidence="12">The sequence shown here is derived from an EMBL/GenBank/DDBJ whole genome shotgun (WGS) entry which is preliminary data.</text>
</comment>
<evidence type="ECO:0000256" key="8">
    <source>
        <dbReference type="ARBA" id="ARBA00023235"/>
    </source>
</evidence>
<dbReference type="GO" id="GO:0006281">
    <property type="term" value="P:DNA repair"/>
    <property type="evidence" value="ECO:0007669"/>
    <property type="project" value="UniProtKB-KW"/>
</dbReference>
<evidence type="ECO:0000313" key="13">
    <source>
        <dbReference type="Proteomes" id="UP000291213"/>
    </source>
</evidence>
<dbReference type="InterPro" id="IPR013701">
    <property type="entry name" value="Lhr-like_DEAD/DEAH_assoc"/>
</dbReference>
<dbReference type="PROSITE" id="PS51192">
    <property type="entry name" value="HELICASE_ATP_BIND_1"/>
    <property type="match status" value="1"/>
</dbReference>
<evidence type="ECO:0000256" key="4">
    <source>
        <dbReference type="ARBA" id="ARBA00022806"/>
    </source>
</evidence>
<comment type="similarity">
    <text evidence="9">Belongs to the Lhr helicase family. Lhr-Core subfamily.</text>
</comment>
<dbReference type="GO" id="GO:0140097">
    <property type="term" value="F:catalytic activity, acting on DNA"/>
    <property type="evidence" value="ECO:0007669"/>
    <property type="project" value="UniProtKB-ARBA"/>
</dbReference>
<sequence>MTAIERITLYKRRYSDDEILSMLRPYVAEWFRSTYGSFTEPQRQAIPLVKQGKSVLITSPTGTGKTLAAFLGVIDEILFLMENGWEGKGILAVYVSPLRALNNDIRRNLEEPLRGIEEKAREMGLEPPRVKVAVRTSDTTPYEKQKMVRDPPHILITTPESLAAALAAPKFRERLSTVKWVVLDEIHELASNKRGAHLMVSVERLEELVREAGGKSLRRIGLSATIAPLDVVANFLGGFDDEGRPREVHIVDARFAKPIDIKVITPDVDLLRDPPDKINEAIYRKIAELVKQHRTTLIFTNTRSATERVVHKLKQILVKEGIASEDQIEAHHSSLSRNLRLDVEERLKRGELKVVVSSTSLELGIDIGYIDLVILLSSPKSVSRLLQRVGRAGHRIRDVSKGRLIVVDRDDLVECSVLADCAMKKFIDRVRIPMKPLDVLAQHIVGMSIEKKWHLEDAYRVVKRAYNFKDLSFEEFMSVVRFLAGKHGLEGEGVYSKIWLDEEEGLFGRKKSARMIYLLNVGVIPDETKIRVYTRDGKYVGDLEEEFVEILVPGDIFVLGGRTYRFLKSEGLRVIVERADDARPTVPSWFSEMLPLSFDSALKVGEFRRVFSALASSNPRAAVEKLVKEYYLEERAAATIVEYILEQLGYIGVVPSDKLVLIEYFPYEDGWGIVFHTLFGRRVNDALSRAYAVALSRRIGLPVRVAVTDNGFMLTVSEAGKPDASLLEKLIRDVTPENIRGILEEAISRTELMKRRFKHVAARMFIVLRRYKGKEVSPERLQLNSQKLLEVFLEEMKDSPPIKETFREILEDYMDIAAAGKVLEWIRKGEIEVVIKGPLPYPSPMAHSIVVRGYSDVVLMEDRRKMLMILREKVLEYIRKGRAAPTWVGGDGKGRLLEEEQ</sequence>
<evidence type="ECO:0000313" key="12">
    <source>
        <dbReference type="EMBL" id="GBF09466.1"/>
    </source>
</evidence>
<evidence type="ECO:0000256" key="7">
    <source>
        <dbReference type="ARBA" id="ARBA00023204"/>
    </source>
</evidence>
<dbReference type="PANTHER" id="PTHR47962">
    <property type="entry name" value="ATP-DEPENDENT HELICASE LHR-RELATED-RELATED"/>
    <property type="match status" value="1"/>
</dbReference>
<keyword evidence="1" id="KW-0547">Nucleotide-binding</keyword>
<dbReference type="OrthoDB" id="372104at2157"/>
<dbReference type="Pfam" id="PF00270">
    <property type="entry name" value="DEAD"/>
    <property type="match status" value="1"/>
</dbReference>
<dbReference type="InterPro" id="IPR001650">
    <property type="entry name" value="Helicase_C-like"/>
</dbReference>
<dbReference type="InterPro" id="IPR014001">
    <property type="entry name" value="Helicase_ATP-bd"/>
</dbReference>
<keyword evidence="2" id="KW-0227">DNA damage</keyword>
<evidence type="ECO:0000259" key="11">
    <source>
        <dbReference type="PROSITE" id="PS51194"/>
    </source>
</evidence>
<dbReference type="InterPro" id="IPR011545">
    <property type="entry name" value="DEAD/DEAH_box_helicase_dom"/>
</dbReference>
<dbReference type="PIRSF" id="PIRSF037307">
    <property type="entry name" value="Lhr-like_helic_prd"/>
    <property type="match status" value="1"/>
</dbReference>
<evidence type="ECO:0000256" key="2">
    <source>
        <dbReference type="ARBA" id="ARBA00022763"/>
    </source>
</evidence>
<keyword evidence="4 12" id="KW-0347">Helicase</keyword>
<dbReference type="EMBL" id="BDMD01000070">
    <property type="protein sequence ID" value="GBF09466.1"/>
    <property type="molecule type" value="Genomic_DNA"/>
</dbReference>
<dbReference type="PROSITE" id="PS51194">
    <property type="entry name" value="HELICASE_CTER"/>
    <property type="match status" value="1"/>
</dbReference>
<evidence type="ECO:0000256" key="5">
    <source>
        <dbReference type="ARBA" id="ARBA00022840"/>
    </source>
</evidence>
<dbReference type="InterPro" id="IPR027417">
    <property type="entry name" value="P-loop_NTPase"/>
</dbReference>
<evidence type="ECO:0000259" key="10">
    <source>
        <dbReference type="PROSITE" id="PS51192"/>
    </source>
</evidence>
<dbReference type="GO" id="GO:0003677">
    <property type="term" value="F:DNA binding"/>
    <property type="evidence" value="ECO:0007669"/>
    <property type="project" value="UniProtKB-KW"/>
</dbReference>
<keyword evidence="3" id="KW-0378">Hydrolase</keyword>
<dbReference type="SMART" id="SM00487">
    <property type="entry name" value="DEXDc"/>
    <property type="match status" value="1"/>
</dbReference>
<gene>
    <name evidence="12" type="ORF">apy_11910</name>
</gene>
<protein>
    <submittedName>
        <fullName evidence="12">Putative ATP-dependent helicase</fullName>
    </submittedName>
</protein>
<dbReference type="Gene3D" id="3.40.50.300">
    <property type="entry name" value="P-loop containing nucleotide triphosphate hydrolases"/>
    <property type="match status" value="2"/>
</dbReference>
<dbReference type="GO" id="GO:0004386">
    <property type="term" value="F:helicase activity"/>
    <property type="evidence" value="ECO:0007669"/>
    <property type="project" value="UniProtKB-KW"/>
</dbReference>
<evidence type="ECO:0000256" key="6">
    <source>
        <dbReference type="ARBA" id="ARBA00023125"/>
    </source>
</evidence>
<dbReference type="InterPro" id="IPR017170">
    <property type="entry name" value="Lhr-like"/>
</dbReference>
<name>A0A401HAH4_AERPX</name>
<dbReference type="GO" id="GO:0005524">
    <property type="term" value="F:ATP binding"/>
    <property type="evidence" value="ECO:0007669"/>
    <property type="project" value="UniProtKB-KW"/>
</dbReference>
<keyword evidence="6" id="KW-0238">DNA-binding</keyword>
<dbReference type="SMART" id="SM00490">
    <property type="entry name" value="HELICc"/>
    <property type="match status" value="1"/>
</dbReference>
<organism evidence="12 13">
    <name type="scientific">Aeropyrum pernix</name>
    <dbReference type="NCBI Taxonomy" id="56636"/>
    <lineage>
        <taxon>Archaea</taxon>
        <taxon>Thermoproteota</taxon>
        <taxon>Thermoprotei</taxon>
        <taxon>Desulfurococcales</taxon>
        <taxon>Desulfurococcaceae</taxon>
        <taxon>Aeropyrum</taxon>
    </lineage>
</organism>
<dbReference type="CDD" id="cd18796">
    <property type="entry name" value="SF2_C_LHR"/>
    <property type="match status" value="1"/>
</dbReference>
<dbReference type="GO" id="GO:0016887">
    <property type="term" value="F:ATP hydrolysis activity"/>
    <property type="evidence" value="ECO:0007669"/>
    <property type="project" value="TreeGrafter"/>
</dbReference>
<keyword evidence="5" id="KW-0067">ATP-binding</keyword>
<evidence type="ECO:0000256" key="9">
    <source>
        <dbReference type="ARBA" id="ARBA00093467"/>
    </source>
</evidence>
<dbReference type="PANTHER" id="PTHR47962:SF6">
    <property type="entry name" value="LARGE HELICASE-RELATED PROTEIN"/>
    <property type="match status" value="1"/>
</dbReference>
<reference evidence="12 13" key="1">
    <citation type="submission" date="2017-02" db="EMBL/GenBank/DDBJ databases">
        <title>isolation and characterization of a novel temperate virus Aeropyrum globular virus 1 infecting hyperthermophilic archaeon Aeropyrum.</title>
        <authorList>
            <person name="Yumiya M."/>
            <person name="Yoshida T."/>
            <person name="Sako Y."/>
        </authorList>
    </citation>
    <scope>NUCLEOTIDE SEQUENCE [LARGE SCALE GENOMIC DNA]</scope>
    <source>
        <strain evidence="12 13">YK1-12-2013</strain>
    </source>
</reference>
<dbReference type="Pfam" id="PF08494">
    <property type="entry name" value="DEAD_assoc"/>
    <property type="match status" value="1"/>
</dbReference>
<dbReference type="CDD" id="cd17922">
    <property type="entry name" value="DEXHc_LHR-like"/>
    <property type="match status" value="1"/>
</dbReference>
<accession>A0A401HAH4</accession>
<dbReference type="RefSeq" id="WP_131160432.1">
    <property type="nucleotide sequence ID" value="NZ_BDMD01000070.1"/>
</dbReference>
<dbReference type="Pfam" id="PF19306">
    <property type="entry name" value="WHD_Lhr"/>
    <property type="match status" value="1"/>
</dbReference>
<feature type="domain" description="Helicase ATP-binding" evidence="10">
    <location>
        <begin position="46"/>
        <end position="244"/>
    </location>
</feature>
<keyword evidence="7" id="KW-0234">DNA repair</keyword>
<proteinExistence type="inferred from homology"/>
<dbReference type="Proteomes" id="UP000291213">
    <property type="component" value="Unassembled WGS sequence"/>
</dbReference>
<evidence type="ECO:0000256" key="1">
    <source>
        <dbReference type="ARBA" id="ARBA00022741"/>
    </source>
</evidence>
<dbReference type="NCBIfam" id="NF010338">
    <property type="entry name" value="PRK13767.1"/>
    <property type="match status" value="1"/>
</dbReference>
<dbReference type="SUPFAM" id="SSF52540">
    <property type="entry name" value="P-loop containing nucleoside triphosphate hydrolases"/>
    <property type="match status" value="1"/>
</dbReference>